<dbReference type="AlphaFoldDB" id="A0A0G4G210"/>
<gene>
    <name evidence="1" type="ORF">Cvel_19872</name>
</gene>
<name>A0A0G4G210_9ALVE</name>
<protein>
    <submittedName>
        <fullName evidence="1">Uncharacterized protein</fullName>
    </submittedName>
</protein>
<organism evidence="1">
    <name type="scientific">Chromera velia CCMP2878</name>
    <dbReference type="NCBI Taxonomy" id="1169474"/>
    <lineage>
        <taxon>Eukaryota</taxon>
        <taxon>Sar</taxon>
        <taxon>Alveolata</taxon>
        <taxon>Colpodellida</taxon>
        <taxon>Chromeraceae</taxon>
        <taxon>Chromera</taxon>
    </lineage>
</organism>
<accession>A0A0G4G210</accession>
<proteinExistence type="predicted"/>
<dbReference type="EMBL" id="CDMZ01000820">
    <property type="protein sequence ID" value="CEM22102.1"/>
    <property type="molecule type" value="Genomic_DNA"/>
</dbReference>
<reference evidence="1" key="1">
    <citation type="submission" date="2014-11" db="EMBL/GenBank/DDBJ databases">
        <authorList>
            <person name="Otto D Thomas"/>
            <person name="Naeem Raeece"/>
        </authorList>
    </citation>
    <scope>NUCLEOTIDE SEQUENCE</scope>
</reference>
<dbReference type="VEuPathDB" id="CryptoDB:Cvel_19872"/>
<evidence type="ECO:0000313" key="1">
    <source>
        <dbReference type="EMBL" id="CEM22102.1"/>
    </source>
</evidence>
<sequence length="282" mass="31002">MYRQYRVYFLPLNLIVANKVSCRGLAATLQNSRRIYENDELRGALTEIFQEVDLSLSQESAVCRLPQKVLSDVLKRFRLHAIEKLELSLMPESRYCTPVAVFRRMEREIAEISRGQNHLQKGLEIAGEPPDLQREKGGLPGEFRQAVATIGIFGHLFGQTSAMVTTFGHPFGQTPAMVATFGHPFGQASATVATFGHLFGHAGSSNGSDFRVSVRLGSGNGGNFWASCNRLAGADGPSSDNSHQGRGKTERERRQVELLVVLEVGAGGEQGVPCVWQTLKNW</sequence>